<dbReference type="GO" id="GO:0004356">
    <property type="term" value="F:glutamine synthetase activity"/>
    <property type="evidence" value="ECO:0007669"/>
    <property type="project" value="InterPro"/>
</dbReference>
<accession>H1DIP9</accession>
<dbReference type="GO" id="GO:0016020">
    <property type="term" value="C:membrane"/>
    <property type="evidence" value="ECO:0007669"/>
    <property type="project" value="TreeGrafter"/>
</dbReference>
<dbReference type="GeneID" id="98069825"/>
<reference evidence="5 6" key="1">
    <citation type="submission" date="2012-01" db="EMBL/GenBank/DDBJ databases">
        <title>The Genome Sequence of Odoribacter laneus YIT 12061.</title>
        <authorList>
            <consortium name="The Broad Institute Genome Sequencing Platform"/>
            <person name="Earl A."/>
            <person name="Ward D."/>
            <person name="Feldgarden M."/>
            <person name="Gevers D."/>
            <person name="Morotomi M."/>
            <person name="Young S.K."/>
            <person name="Zeng Q."/>
            <person name="Gargeya S."/>
            <person name="Fitzgerald M."/>
            <person name="Haas B."/>
            <person name="Abouelleil A."/>
            <person name="Alvarado L."/>
            <person name="Arachchi H.M."/>
            <person name="Berlin A."/>
            <person name="Chapman S.B."/>
            <person name="Gearin G."/>
            <person name="Goldberg J."/>
            <person name="Griggs A."/>
            <person name="Gujja S."/>
            <person name="Hansen M."/>
            <person name="Heiman D."/>
            <person name="Howarth C."/>
            <person name="Larimer J."/>
            <person name="Lui A."/>
            <person name="MacDonald P.J.P."/>
            <person name="McCowen C."/>
            <person name="Montmayeur A."/>
            <person name="Murphy C."/>
            <person name="Neiman D."/>
            <person name="Pearson M."/>
            <person name="Priest M."/>
            <person name="Roberts A."/>
            <person name="Saif S."/>
            <person name="Shea T."/>
            <person name="Sisk P."/>
            <person name="Stolte C."/>
            <person name="Sykes S."/>
            <person name="Wortman J."/>
            <person name="Nusbaum C."/>
            <person name="Birren B."/>
        </authorList>
    </citation>
    <scope>NUCLEOTIDE SEQUENCE [LARGE SCALE GENOMIC DNA]</scope>
    <source>
        <strain evidence="5 6">YIT 12061</strain>
    </source>
</reference>
<dbReference type="PATRIC" id="fig|742817.3.peg.2441"/>
<dbReference type="Gene3D" id="3.10.20.70">
    <property type="entry name" value="Glutamine synthetase, N-terminal domain"/>
    <property type="match status" value="1"/>
</dbReference>
<dbReference type="EMBL" id="ADMC01000025">
    <property type="protein sequence ID" value="EHP46661.1"/>
    <property type="molecule type" value="Genomic_DNA"/>
</dbReference>
<dbReference type="RefSeq" id="WP_009137425.1">
    <property type="nucleotide sequence ID" value="NZ_JH594596.1"/>
</dbReference>
<feature type="domain" description="GS catalytic" evidence="4">
    <location>
        <begin position="128"/>
        <end position="502"/>
    </location>
</feature>
<dbReference type="AlphaFoldDB" id="H1DIP9"/>
<comment type="similarity">
    <text evidence="1 2 3">Belongs to the glutamine synthetase family.</text>
</comment>
<dbReference type="SUPFAM" id="SSF55931">
    <property type="entry name" value="Glutamine synthetase/guanido kinase"/>
    <property type="match status" value="1"/>
</dbReference>
<dbReference type="Gene3D" id="3.30.590.10">
    <property type="entry name" value="Glutamine synthetase/guanido kinase, catalytic domain"/>
    <property type="match status" value="1"/>
</dbReference>
<dbReference type="Pfam" id="PF00120">
    <property type="entry name" value="Gln-synt_C"/>
    <property type="match status" value="1"/>
</dbReference>
<dbReference type="eggNOG" id="COG0174">
    <property type="taxonomic scope" value="Bacteria"/>
</dbReference>
<dbReference type="InterPro" id="IPR014746">
    <property type="entry name" value="Gln_synth/guanido_kin_cat_dom"/>
</dbReference>
<dbReference type="GO" id="GO:0006542">
    <property type="term" value="P:glutamine biosynthetic process"/>
    <property type="evidence" value="ECO:0007669"/>
    <property type="project" value="InterPro"/>
</dbReference>
<dbReference type="GO" id="GO:0005737">
    <property type="term" value="C:cytoplasm"/>
    <property type="evidence" value="ECO:0007669"/>
    <property type="project" value="TreeGrafter"/>
</dbReference>
<dbReference type="STRING" id="742817.HMPREF9449_02278"/>
<dbReference type="PROSITE" id="PS51987">
    <property type="entry name" value="GS_CATALYTIC"/>
    <property type="match status" value="1"/>
</dbReference>
<evidence type="ECO:0000313" key="6">
    <source>
        <dbReference type="Proteomes" id="UP000004892"/>
    </source>
</evidence>
<dbReference type="PANTHER" id="PTHR43407:SF1">
    <property type="entry name" value="LENGSIN"/>
    <property type="match status" value="1"/>
</dbReference>
<keyword evidence="6" id="KW-1185">Reference proteome</keyword>
<dbReference type="Pfam" id="PF03951">
    <property type="entry name" value="Gln-synt_N"/>
    <property type="match status" value="1"/>
</dbReference>
<dbReference type="HOGENOM" id="CLU_042898_0_0_10"/>
<dbReference type="InterPro" id="IPR008146">
    <property type="entry name" value="Gln_synth_cat_dom"/>
</dbReference>
<dbReference type="GO" id="GO:0019740">
    <property type="term" value="P:nitrogen utilization"/>
    <property type="evidence" value="ECO:0007669"/>
    <property type="project" value="TreeGrafter"/>
</dbReference>
<dbReference type="PANTHER" id="PTHR43407">
    <property type="entry name" value="GLUTAMINE SYNTHETASE"/>
    <property type="match status" value="1"/>
</dbReference>
<organism evidence="5 6">
    <name type="scientific">Odoribacter laneus YIT 12061</name>
    <dbReference type="NCBI Taxonomy" id="742817"/>
    <lineage>
        <taxon>Bacteria</taxon>
        <taxon>Pseudomonadati</taxon>
        <taxon>Bacteroidota</taxon>
        <taxon>Bacteroidia</taxon>
        <taxon>Bacteroidales</taxon>
        <taxon>Odoribacteraceae</taxon>
        <taxon>Odoribacter</taxon>
    </lineage>
</organism>
<dbReference type="InterPro" id="IPR036651">
    <property type="entry name" value="Gln_synt_N_sf"/>
</dbReference>
<dbReference type="Proteomes" id="UP000004892">
    <property type="component" value="Unassembled WGS sequence"/>
</dbReference>
<evidence type="ECO:0000259" key="4">
    <source>
        <dbReference type="PROSITE" id="PS51987"/>
    </source>
</evidence>
<evidence type="ECO:0000256" key="1">
    <source>
        <dbReference type="ARBA" id="ARBA00009897"/>
    </source>
</evidence>
<sequence>MEQNFTLNPNPLVQFLQKEQKEFTKADIIKYVTENQIEMINFRYVGADGRLKTLNFIISSLEHLDSILTYGERVDGSSLFPYIEAGSSDLYVIPRYRTAFLNPFSEIPALDILCSYYTKDGKPLESAPEYTLRKAHEEFKKVTGMEFQAMGELEYYVISEKEELFETADQRGYHESTPFCKWADFRCECMRAIAQTGGKIKYGHSEVGNFTLGNIQYEQNEIEFLPVNIEEAADQLVIAKWIMRTLALQYGINLTFAPKITAGKAGSGLHIHTRLMKDGKNMYIENGQLTDNALKAIAGILNIASSLTAFGNTNPTSYFRLVPHQEAPTNICWGDRNRSVLVRVPLGWTEGADKMITDANPLEKPAHSLDPGIKQTVEFRCPDGSADLYLLLAGLAVAARHGFEMQDSIQYAKDRYVSVNIFDDAHKATAERLSHLPASCAESAECLEQQRSIYEAYGVFSKNLLDGLIKKLKSYDDRTLRTDIGNDMMKITELVKTYINVG</sequence>
<dbReference type="SMART" id="SM01230">
    <property type="entry name" value="Gln-synt_C"/>
    <property type="match status" value="1"/>
</dbReference>
<dbReference type="InterPro" id="IPR008147">
    <property type="entry name" value="Gln_synt_N"/>
</dbReference>
<proteinExistence type="inferred from homology"/>
<comment type="caution">
    <text evidence="5">The sequence shown here is derived from an EMBL/GenBank/DDBJ whole genome shotgun (WGS) entry which is preliminary data.</text>
</comment>
<name>H1DIP9_9BACT</name>
<evidence type="ECO:0000256" key="3">
    <source>
        <dbReference type="RuleBase" id="RU000384"/>
    </source>
</evidence>
<evidence type="ECO:0000256" key="2">
    <source>
        <dbReference type="PROSITE-ProRule" id="PRU01331"/>
    </source>
</evidence>
<gene>
    <name evidence="5" type="ORF">HMPREF9449_02278</name>
</gene>
<evidence type="ECO:0000313" key="5">
    <source>
        <dbReference type="EMBL" id="EHP46661.1"/>
    </source>
</evidence>
<dbReference type="SUPFAM" id="SSF54368">
    <property type="entry name" value="Glutamine synthetase, N-terminal domain"/>
    <property type="match status" value="1"/>
</dbReference>
<protein>
    <recommendedName>
        <fullName evidence="4">GS catalytic domain-containing protein</fullName>
    </recommendedName>
</protein>